<dbReference type="Proteomes" id="UP000051888">
    <property type="component" value="Unassembled WGS sequence"/>
</dbReference>
<dbReference type="PROSITE" id="PS51094">
    <property type="entry name" value="PTS_EIIA_TYPE_2"/>
    <property type="match status" value="1"/>
</dbReference>
<dbReference type="GO" id="GO:0009401">
    <property type="term" value="P:phosphoenolpyruvate-dependent sugar phosphotransferase system"/>
    <property type="evidence" value="ECO:0007669"/>
    <property type="project" value="InterPro"/>
</dbReference>
<dbReference type="RefSeq" id="WP_055738209.1">
    <property type="nucleotide sequence ID" value="NZ_JAAIWL010000029.1"/>
</dbReference>
<dbReference type="OrthoDB" id="369398at2"/>
<dbReference type="STRING" id="157838.AN964_02515"/>
<protein>
    <submittedName>
        <fullName evidence="5">PTS fructose transporter subunit IIA</fullName>
    </submittedName>
</protein>
<name>A0A0Q3WVB6_9BACI</name>
<dbReference type="EMBL" id="LJJC01000004">
    <property type="protein sequence ID" value="KQL52517.1"/>
    <property type="molecule type" value="Genomic_DNA"/>
</dbReference>
<reference evidence="5 6" key="1">
    <citation type="submission" date="2015-09" db="EMBL/GenBank/DDBJ databases">
        <title>Genome sequencing project for genomic taxonomy and phylogenomics of Bacillus-like bacteria.</title>
        <authorList>
            <person name="Liu B."/>
            <person name="Wang J."/>
            <person name="Zhu Y."/>
            <person name="Liu G."/>
            <person name="Chen Q."/>
            <person name="Chen Z."/>
            <person name="Lan J."/>
            <person name="Che J."/>
            <person name="Ge C."/>
            <person name="Shi H."/>
            <person name="Pan Z."/>
            <person name="Liu X."/>
        </authorList>
    </citation>
    <scope>NUCLEOTIDE SEQUENCE [LARGE SCALE GENOMIC DNA]</scope>
    <source>
        <strain evidence="5 6">LMG 18435</strain>
    </source>
</reference>
<dbReference type="CDD" id="cd05568">
    <property type="entry name" value="PTS_IIB_bgl_like"/>
    <property type="match status" value="1"/>
</dbReference>
<feature type="domain" description="PTS EIIA type-2" evidence="2">
    <location>
        <begin position="529"/>
        <end position="671"/>
    </location>
</feature>
<dbReference type="InterPro" id="IPR036634">
    <property type="entry name" value="PRD_sf"/>
</dbReference>
<evidence type="ECO:0000259" key="2">
    <source>
        <dbReference type="PROSITE" id="PS51094"/>
    </source>
</evidence>
<sequence>MKLDQRCIEIIDILLLQDGFMNIAKIAEHVETSERNVRYSLSKIDLFMEENQLAPLTRHPRKGIFLVEKNRIRPILATFKQRMTPKKYQYSPDEVQNFLKLKLLISDVPIPTSYFEEVLFISRTSVLNHLRAIEGDIFLENLYLAHKKRKGHYISGEILSKCIIFAKTLIRSINIREFYNFIEDDRIVSKRGELFFYNLFEYEHLQKAVEISHRMETNLNHGLDDQSYLTLLTLLFKILTEEQGEFESTLGTLSHIDPKYKDSLRTLLNSVKQLDSQKQAEEIEVFTKELCRKMGEAYQVDFLQGHSKFFEQIKKHVAFMVKRLQENVMIENPIFDQFMKADHEIFLVTSKFCQELEPLIKVTVTNQEVSFLAIYFSSELQRYKTKQKKKPSILIVCVEGTAVASMIGAQIKRMFEFERIETTPLRRLNKEMIEKYDYVLSTVNIPDISSEKILRINSYLHMDDIELLQKHIQMKMIVQPTQPLNKFSKIIQIMMDNGHITNLSKLESDLLEVLTNDSYENRKEEVPDFIFSSETIVYGEKANTWRQAIALGTNNLLSMNCIESRYYENIIKSITKYGPYMTVAPGVVLAHAGPDDGVLKDSLAVTVLNKGVSFYDRYNIPVQVIFTMAFHSKGTHLLVERLAQLALNSDKVRLLTEASSKEEIYQLVKATII</sequence>
<dbReference type="SUPFAM" id="SSF63520">
    <property type="entry name" value="PTS-regulatory domain, PRD"/>
    <property type="match status" value="1"/>
</dbReference>
<evidence type="ECO:0000313" key="5">
    <source>
        <dbReference type="EMBL" id="KQL52517.1"/>
    </source>
</evidence>
<dbReference type="Pfam" id="PF00874">
    <property type="entry name" value="PRD"/>
    <property type="match status" value="1"/>
</dbReference>
<dbReference type="Gene3D" id="3.40.930.10">
    <property type="entry name" value="Mannitol-specific EII, Chain A"/>
    <property type="match status" value="1"/>
</dbReference>
<dbReference type="GO" id="GO:0006355">
    <property type="term" value="P:regulation of DNA-templated transcription"/>
    <property type="evidence" value="ECO:0007669"/>
    <property type="project" value="InterPro"/>
</dbReference>
<keyword evidence="1" id="KW-0677">Repeat</keyword>
<comment type="caution">
    <text evidence="5">The sequence shown here is derived from an EMBL/GenBank/DDBJ whole genome shotgun (WGS) entry which is preliminary data.</text>
</comment>
<keyword evidence="6" id="KW-1185">Reference proteome</keyword>
<dbReference type="Gene3D" id="1.10.1790.10">
    <property type="entry name" value="PRD domain"/>
    <property type="match status" value="1"/>
</dbReference>
<evidence type="ECO:0000259" key="4">
    <source>
        <dbReference type="PROSITE" id="PS51372"/>
    </source>
</evidence>
<dbReference type="Pfam" id="PF00359">
    <property type="entry name" value="PTS_EIIA_2"/>
    <property type="match status" value="1"/>
</dbReference>
<dbReference type="PATRIC" id="fig|157838.3.peg.557"/>
<dbReference type="InterPro" id="IPR016152">
    <property type="entry name" value="PTrfase/Anion_transptr"/>
</dbReference>
<dbReference type="PANTHER" id="PTHR30185">
    <property type="entry name" value="CRYPTIC BETA-GLUCOSIDE BGL OPERON ANTITERMINATOR"/>
    <property type="match status" value="1"/>
</dbReference>
<organism evidence="5 6">
    <name type="scientific">Heyndrickxia shackletonii</name>
    <dbReference type="NCBI Taxonomy" id="157838"/>
    <lineage>
        <taxon>Bacteria</taxon>
        <taxon>Bacillati</taxon>
        <taxon>Bacillota</taxon>
        <taxon>Bacilli</taxon>
        <taxon>Bacillales</taxon>
        <taxon>Bacillaceae</taxon>
        <taxon>Heyndrickxia</taxon>
    </lineage>
</organism>
<dbReference type="InterPro" id="IPR002178">
    <property type="entry name" value="PTS_EIIA_type-2_dom"/>
</dbReference>
<evidence type="ECO:0000256" key="1">
    <source>
        <dbReference type="ARBA" id="ARBA00022737"/>
    </source>
</evidence>
<dbReference type="AlphaFoldDB" id="A0A0Q3WVB6"/>
<dbReference type="PROSITE" id="PS51372">
    <property type="entry name" value="PRD_2"/>
    <property type="match status" value="1"/>
</dbReference>
<dbReference type="Gene3D" id="3.40.50.2300">
    <property type="match status" value="1"/>
</dbReference>
<dbReference type="PROSITE" id="PS51099">
    <property type="entry name" value="PTS_EIIB_TYPE_2"/>
    <property type="match status" value="1"/>
</dbReference>
<evidence type="ECO:0000313" key="6">
    <source>
        <dbReference type="Proteomes" id="UP000051888"/>
    </source>
</evidence>
<dbReference type="InterPro" id="IPR011608">
    <property type="entry name" value="PRD"/>
</dbReference>
<evidence type="ECO:0000259" key="3">
    <source>
        <dbReference type="PROSITE" id="PS51099"/>
    </source>
</evidence>
<dbReference type="InterPro" id="IPR050661">
    <property type="entry name" value="BglG_antiterminators"/>
</dbReference>
<proteinExistence type="predicted"/>
<dbReference type="GO" id="GO:0008982">
    <property type="term" value="F:protein-N(PI)-phosphohistidine-sugar phosphotransferase activity"/>
    <property type="evidence" value="ECO:0007669"/>
    <property type="project" value="InterPro"/>
</dbReference>
<dbReference type="SUPFAM" id="SSF55804">
    <property type="entry name" value="Phoshotransferase/anion transport protein"/>
    <property type="match status" value="1"/>
</dbReference>
<dbReference type="PANTHER" id="PTHR30185:SF12">
    <property type="entry name" value="TRANSCRIPTIONAL REGULATOR MANR"/>
    <property type="match status" value="1"/>
</dbReference>
<accession>A0A0Q3WVB6</accession>
<dbReference type="InterPro" id="IPR013011">
    <property type="entry name" value="PTS_EIIB_2"/>
</dbReference>
<feature type="domain" description="PTS EIIB type-2" evidence="3">
    <location>
        <begin position="391"/>
        <end position="480"/>
    </location>
</feature>
<gene>
    <name evidence="5" type="ORF">AN964_02515</name>
</gene>
<feature type="domain" description="PRD" evidence="4">
    <location>
        <begin position="278"/>
        <end position="386"/>
    </location>
</feature>